<proteinExistence type="predicted"/>
<dbReference type="STRING" id="331657.A0A4V5NDR0"/>
<dbReference type="AlphaFoldDB" id="A0A4V5NDR0"/>
<evidence type="ECO:0000313" key="3">
    <source>
        <dbReference type="Proteomes" id="UP000308768"/>
    </source>
</evidence>
<feature type="compositionally biased region" description="Low complexity" evidence="1">
    <location>
        <begin position="197"/>
        <end position="218"/>
    </location>
</feature>
<keyword evidence="3" id="KW-1185">Reference proteome</keyword>
<reference evidence="2 3" key="1">
    <citation type="submission" date="2017-03" db="EMBL/GenBank/DDBJ databases">
        <title>Genomes of endolithic fungi from Antarctica.</title>
        <authorList>
            <person name="Coleine C."/>
            <person name="Masonjones S."/>
            <person name="Stajich J.E."/>
        </authorList>
    </citation>
    <scope>NUCLEOTIDE SEQUENCE [LARGE SCALE GENOMIC DNA]</scope>
    <source>
        <strain evidence="2 3">CCFEE 5187</strain>
    </source>
</reference>
<evidence type="ECO:0000313" key="2">
    <source>
        <dbReference type="EMBL" id="TKA64339.1"/>
    </source>
</evidence>
<dbReference type="EMBL" id="NAJN01001278">
    <property type="protein sequence ID" value="TKA64339.1"/>
    <property type="molecule type" value="Genomic_DNA"/>
</dbReference>
<dbReference type="Proteomes" id="UP000308768">
    <property type="component" value="Unassembled WGS sequence"/>
</dbReference>
<feature type="region of interest" description="Disordered" evidence="1">
    <location>
        <begin position="310"/>
        <end position="329"/>
    </location>
</feature>
<organism evidence="2 3">
    <name type="scientific">Cryomyces minteri</name>
    <dbReference type="NCBI Taxonomy" id="331657"/>
    <lineage>
        <taxon>Eukaryota</taxon>
        <taxon>Fungi</taxon>
        <taxon>Dikarya</taxon>
        <taxon>Ascomycota</taxon>
        <taxon>Pezizomycotina</taxon>
        <taxon>Dothideomycetes</taxon>
        <taxon>Dothideomycetes incertae sedis</taxon>
        <taxon>Cryomyces</taxon>
    </lineage>
</organism>
<dbReference type="OrthoDB" id="25896at2759"/>
<gene>
    <name evidence="2" type="ORF">B0A49_06439</name>
</gene>
<evidence type="ECO:0000256" key="1">
    <source>
        <dbReference type="SAM" id="MobiDB-lite"/>
    </source>
</evidence>
<feature type="compositionally biased region" description="Low complexity" evidence="1">
    <location>
        <begin position="266"/>
        <end position="281"/>
    </location>
</feature>
<accession>A0A4V5NDR0</accession>
<feature type="region of interest" description="Disordered" evidence="1">
    <location>
        <begin position="183"/>
        <end position="220"/>
    </location>
</feature>
<protein>
    <submittedName>
        <fullName evidence="2">Uncharacterized protein</fullName>
    </submittedName>
</protein>
<name>A0A4V5NDR0_9PEZI</name>
<comment type="caution">
    <text evidence="2">The sequence shown here is derived from an EMBL/GenBank/DDBJ whole genome shotgun (WGS) entry which is preliminary data.</text>
</comment>
<feature type="region of interest" description="Disordered" evidence="1">
    <location>
        <begin position="253"/>
        <end position="287"/>
    </location>
</feature>
<sequence length="502" mass="56013">MSELDVVDCIAAVVSAFHGGAELMRALKKRNKKRKTEQAYKEKMLQEALMAGETQVKRRYAEEFNQLGVAFSKGDDSARHQLLAIAVSMQAEIIRSLQIAGEVENAILDLTKLHESAVMNRYSTVKTMEELRQRILIRIPIGSPIKDYELTALEASHRMPSDPTMTSATANAVAPDCIPSAVTIPEQGTRRGSLSRMFSMRGNNNSGSSRDRASSFSSETEYAPNSKWKYPIPMYKDSQLAVKRFWPDNRRSISTASDHSSDKRPSILSVSSSSDSITPDSNGPIQAFYPNISPDGSDYLPSFDWSKNEDTRPPLVRTNTRPILPAPQPMHGRPCKQNNYWNFCKGAWSARESIKKGLEIHMVPDGLFQLVPHWQCRSCEFRSIAVGKAKALDPRVYKATCGISYKWVFLAKSHVRNKSPTATKETYSYGCVFCSVDNKETGIYGSVDMLMDHIYVDHAGNITPGVAKLTDCVVGRVAGPEEAFDVNIPFLPEDRHYHDDQS</sequence>